<name>A0A2Z2NVI2_9GAMM</name>
<dbReference type="GO" id="GO:0005524">
    <property type="term" value="F:ATP binding"/>
    <property type="evidence" value="ECO:0007669"/>
    <property type="project" value="UniProtKB-UniRule"/>
</dbReference>
<keyword evidence="5 11" id="KW-1003">Cell membrane</keyword>
<feature type="domain" description="ABC transporter" evidence="13">
    <location>
        <begin position="2"/>
        <end position="235"/>
    </location>
</feature>
<dbReference type="InterPro" id="IPR005286">
    <property type="entry name" value="Cell_div_FtsE"/>
</dbReference>
<dbReference type="InterPro" id="IPR003593">
    <property type="entry name" value="AAA+_ATPase"/>
</dbReference>
<dbReference type="PANTHER" id="PTHR24220">
    <property type="entry name" value="IMPORT ATP-BINDING PROTEIN"/>
    <property type="match status" value="1"/>
</dbReference>
<dbReference type="NCBIfam" id="TIGR02673">
    <property type="entry name" value="FtsE"/>
    <property type="match status" value="1"/>
</dbReference>
<evidence type="ECO:0000256" key="6">
    <source>
        <dbReference type="ARBA" id="ARBA00022618"/>
    </source>
</evidence>
<dbReference type="GO" id="GO:0022857">
    <property type="term" value="F:transmembrane transporter activity"/>
    <property type="evidence" value="ECO:0007669"/>
    <property type="project" value="TreeGrafter"/>
</dbReference>
<keyword evidence="10 11" id="KW-0131">Cell cycle</keyword>
<evidence type="ECO:0000256" key="10">
    <source>
        <dbReference type="ARBA" id="ARBA00023306"/>
    </source>
</evidence>
<dbReference type="InterPro" id="IPR015854">
    <property type="entry name" value="ABC_transpr_LolD-like"/>
</dbReference>
<dbReference type="RefSeq" id="WP_088916636.1">
    <property type="nucleotide sequence ID" value="NZ_CP018632.1"/>
</dbReference>
<keyword evidence="8 11" id="KW-0067">ATP-binding</keyword>
<evidence type="ECO:0000256" key="1">
    <source>
        <dbReference type="ARBA" id="ARBA00002579"/>
    </source>
</evidence>
<dbReference type="PROSITE" id="PS50893">
    <property type="entry name" value="ABC_TRANSPORTER_2"/>
    <property type="match status" value="1"/>
</dbReference>
<evidence type="ECO:0000256" key="9">
    <source>
        <dbReference type="ARBA" id="ARBA00023136"/>
    </source>
</evidence>
<evidence type="ECO:0000256" key="8">
    <source>
        <dbReference type="ARBA" id="ARBA00022840"/>
    </source>
</evidence>
<evidence type="ECO:0000313" key="14">
    <source>
        <dbReference type="EMBL" id="ASJ71164.1"/>
    </source>
</evidence>
<dbReference type="InterPro" id="IPR003439">
    <property type="entry name" value="ABC_transporter-like_ATP-bd"/>
</dbReference>
<reference evidence="14 15" key="1">
    <citation type="submission" date="2016-12" db="EMBL/GenBank/DDBJ databases">
        <authorList>
            <person name="Song W.-J."/>
            <person name="Kurnit D.M."/>
        </authorList>
    </citation>
    <scope>NUCLEOTIDE SEQUENCE [LARGE SCALE GENOMIC DNA]</scope>
    <source>
        <strain evidence="14 15">IMCC3135</strain>
    </source>
</reference>
<dbReference type="GO" id="GO:0051301">
    <property type="term" value="P:cell division"/>
    <property type="evidence" value="ECO:0007669"/>
    <property type="project" value="UniProtKB-UniRule"/>
</dbReference>
<dbReference type="SMART" id="SM00382">
    <property type="entry name" value="AAA"/>
    <property type="match status" value="1"/>
</dbReference>
<dbReference type="Gene3D" id="3.40.50.300">
    <property type="entry name" value="P-loop containing nucleotide triphosphate hydrolases"/>
    <property type="match status" value="1"/>
</dbReference>
<comment type="subunit">
    <text evidence="11">Homodimer. Forms a membrane-associated complex with FtsX.</text>
</comment>
<dbReference type="EMBL" id="CP018632">
    <property type="protein sequence ID" value="ASJ71164.1"/>
    <property type="molecule type" value="Genomic_DNA"/>
</dbReference>
<dbReference type="FunFam" id="3.40.50.300:FF:000056">
    <property type="entry name" value="Cell division ATP-binding protein FtsE"/>
    <property type="match status" value="1"/>
</dbReference>
<keyword evidence="6 11" id="KW-0132">Cell division</keyword>
<evidence type="ECO:0000256" key="4">
    <source>
        <dbReference type="ARBA" id="ARBA00020019"/>
    </source>
</evidence>
<dbReference type="PROSITE" id="PS00211">
    <property type="entry name" value="ABC_TRANSPORTER_1"/>
    <property type="match status" value="1"/>
</dbReference>
<dbReference type="GO" id="GO:0005886">
    <property type="term" value="C:plasma membrane"/>
    <property type="evidence" value="ECO:0007669"/>
    <property type="project" value="UniProtKB-SubCell"/>
</dbReference>
<evidence type="ECO:0000256" key="3">
    <source>
        <dbReference type="ARBA" id="ARBA00005417"/>
    </source>
</evidence>
<evidence type="ECO:0000259" key="13">
    <source>
        <dbReference type="PROSITE" id="PS50893"/>
    </source>
</evidence>
<dbReference type="SUPFAM" id="SSF52540">
    <property type="entry name" value="P-loop containing nucleoside triphosphate hydrolases"/>
    <property type="match status" value="1"/>
</dbReference>
<dbReference type="Proteomes" id="UP000250079">
    <property type="component" value="Chromosome"/>
</dbReference>
<dbReference type="InterPro" id="IPR027417">
    <property type="entry name" value="P-loop_NTPase"/>
</dbReference>
<feature type="region of interest" description="Disordered" evidence="12">
    <location>
        <begin position="217"/>
        <end position="236"/>
    </location>
</feature>
<dbReference type="KEGG" id="gai:IMCC3135_05255"/>
<keyword evidence="7 11" id="KW-0547">Nucleotide-binding</keyword>
<accession>A0A2Z2NVI2</accession>
<keyword evidence="9 11" id="KW-0472">Membrane</keyword>
<dbReference type="GO" id="GO:0016887">
    <property type="term" value="F:ATP hydrolysis activity"/>
    <property type="evidence" value="ECO:0007669"/>
    <property type="project" value="InterPro"/>
</dbReference>
<keyword evidence="15" id="KW-1185">Reference proteome</keyword>
<comment type="subcellular location">
    <subcellularLocation>
        <location evidence="11">Cell inner membrane</location>
        <topology evidence="11">Peripheral membrane protein</topology>
        <orientation evidence="11">Cytoplasmic side</orientation>
    </subcellularLocation>
    <subcellularLocation>
        <location evidence="2">Cell membrane</location>
        <topology evidence="2">Peripheral membrane protein</topology>
    </subcellularLocation>
</comment>
<organism evidence="14 15">
    <name type="scientific">Granulosicoccus antarcticus IMCC3135</name>
    <dbReference type="NCBI Taxonomy" id="1192854"/>
    <lineage>
        <taxon>Bacteria</taxon>
        <taxon>Pseudomonadati</taxon>
        <taxon>Pseudomonadota</taxon>
        <taxon>Gammaproteobacteria</taxon>
        <taxon>Chromatiales</taxon>
        <taxon>Granulosicoccaceae</taxon>
        <taxon>Granulosicoccus</taxon>
    </lineage>
</organism>
<sequence length="236" mass="25791">MIAFDQVSLEYLPGRYALEDVSFTLNAGSFTFLTGHSGAGKSSLLRLVARLERPSSGDIQIGNIHYNQLKPRQEPALRQQMGIVFQDNQLLTDRSVFDNVAFPLIIGGYRYADIKTRVSAALKRVGLADKAFENPQVLSGGEQQRIGIARAVVARPKLLLADEPTGNLDPDISAEIMQLFMQFNASGVTVLFATHDQSLLNTFGYPRLQLNQGRLTGASMESTPQTGHPSGRATAR</sequence>
<evidence type="ECO:0000256" key="11">
    <source>
        <dbReference type="RuleBase" id="RU365094"/>
    </source>
</evidence>
<evidence type="ECO:0000256" key="2">
    <source>
        <dbReference type="ARBA" id="ARBA00004202"/>
    </source>
</evidence>
<comment type="function">
    <text evidence="1">Part of the ABC transporter FtsEX involved in cellular division. Important for assembly or stability of the septal ring.</text>
</comment>
<protein>
    <recommendedName>
        <fullName evidence="4 11">Cell division ATP-binding protein FtsE</fullName>
    </recommendedName>
</protein>
<dbReference type="AlphaFoldDB" id="A0A2Z2NVI2"/>
<gene>
    <name evidence="11 14" type="primary">ftsE</name>
    <name evidence="14" type="ORF">IMCC3135_05255</name>
</gene>
<dbReference type="OrthoDB" id="66958at2"/>
<evidence type="ECO:0000256" key="5">
    <source>
        <dbReference type="ARBA" id="ARBA00022475"/>
    </source>
</evidence>
<evidence type="ECO:0000256" key="12">
    <source>
        <dbReference type="SAM" id="MobiDB-lite"/>
    </source>
</evidence>
<dbReference type="InterPro" id="IPR017871">
    <property type="entry name" value="ABC_transporter-like_CS"/>
</dbReference>
<proteinExistence type="inferred from homology"/>
<dbReference type="Pfam" id="PF00005">
    <property type="entry name" value="ABC_tran"/>
    <property type="match status" value="1"/>
</dbReference>
<dbReference type="PANTHER" id="PTHR24220:SF470">
    <property type="entry name" value="CELL DIVISION ATP-BINDING PROTEIN FTSE"/>
    <property type="match status" value="1"/>
</dbReference>
<evidence type="ECO:0000256" key="7">
    <source>
        <dbReference type="ARBA" id="ARBA00022741"/>
    </source>
</evidence>
<feature type="compositionally biased region" description="Polar residues" evidence="12">
    <location>
        <begin position="217"/>
        <end position="228"/>
    </location>
</feature>
<evidence type="ECO:0000313" key="15">
    <source>
        <dbReference type="Proteomes" id="UP000250079"/>
    </source>
</evidence>
<comment type="similarity">
    <text evidence="3 11">Belongs to the ABC transporter superfamily.</text>
</comment>